<organism evidence="1 2">
    <name type="scientific">Microbulbifer yueqingensis</name>
    <dbReference type="NCBI Taxonomy" id="658219"/>
    <lineage>
        <taxon>Bacteria</taxon>
        <taxon>Pseudomonadati</taxon>
        <taxon>Pseudomonadota</taxon>
        <taxon>Gammaproteobacteria</taxon>
        <taxon>Cellvibrionales</taxon>
        <taxon>Microbulbiferaceae</taxon>
        <taxon>Microbulbifer</taxon>
    </lineage>
</organism>
<dbReference type="AlphaFoldDB" id="A0A1G9EHX1"/>
<reference evidence="2" key="1">
    <citation type="submission" date="2016-10" db="EMBL/GenBank/DDBJ databases">
        <authorList>
            <person name="Varghese N."/>
            <person name="Submissions S."/>
        </authorList>
    </citation>
    <scope>NUCLEOTIDE SEQUENCE [LARGE SCALE GENOMIC DNA]</scope>
    <source>
        <strain evidence="2">CGMCC 1.10658</strain>
    </source>
</reference>
<evidence type="ECO:0000313" key="1">
    <source>
        <dbReference type="EMBL" id="SDK75726.1"/>
    </source>
</evidence>
<dbReference type="STRING" id="658219.SAMN05216212_3137"/>
<gene>
    <name evidence="1" type="ORF">SAMN05216212_3137</name>
</gene>
<sequence length="252" mass="27330">MYLIPGQTNTQGDLHLKLAHTYRAATAFFLIYGGLFNFASASEANIPHSFSAGTPARAAEVNDNFNSVKAAVDDNNARISDNAAEIAANSSAISQMQEQQTHVYVVNPTSVNTAREPETAVDPSGIVSSTSRGSRVWAPLYLPQGAIVSDMDCMVVDYADPANFSGGFIRLIRYPVAVEGANLGAVYEALVDIPLETTGVDFTYQRLADSDGVVEHPEIDNSQYVYTIQYVIQRTEASSRLAVSHCRITYQH</sequence>
<accession>A0A1G9EHX1</accession>
<dbReference type="Proteomes" id="UP000199305">
    <property type="component" value="Unassembled WGS sequence"/>
</dbReference>
<name>A0A1G9EHX1_9GAMM</name>
<keyword evidence="2" id="KW-1185">Reference proteome</keyword>
<protein>
    <submittedName>
        <fullName evidence="1">Uncharacterized protein</fullName>
    </submittedName>
</protein>
<dbReference type="EMBL" id="FNFH01000008">
    <property type="protein sequence ID" value="SDK75726.1"/>
    <property type="molecule type" value="Genomic_DNA"/>
</dbReference>
<proteinExistence type="predicted"/>
<evidence type="ECO:0000313" key="2">
    <source>
        <dbReference type="Proteomes" id="UP000199305"/>
    </source>
</evidence>